<evidence type="ECO:0000259" key="9">
    <source>
        <dbReference type="PROSITE" id="PS50268"/>
    </source>
</evidence>
<dbReference type="InterPro" id="IPR002126">
    <property type="entry name" value="Cadherin-like_dom"/>
</dbReference>
<dbReference type="InterPro" id="IPR039808">
    <property type="entry name" value="Cadherin"/>
</dbReference>
<evidence type="ECO:0000256" key="6">
    <source>
        <dbReference type="ARBA" id="ARBA00022989"/>
    </source>
</evidence>
<feature type="domain" description="Cadherin" evidence="9">
    <location>
        <begin position="157"/>
        <end position="271"/>
    </location>
</feature>
<dbReference type="InterPro" id="IPR015919">
    <property type="entry name" value="Cadherin-like_sf"/>
</dbReference>
<dbReference type="Pfam" id="PF00028">
    <property type="entry name" value="Cadherin"/>
    <property type="match status" value="2"/>
</dbReference>
<protein>
    <recommendedName>
        <fullName evidence="9">Cadherin domain-containing protein</fullName>
    </recommendedName>
</protein>
<dbReference type="EMBL" id="JARKIK010000077">
    <property type="protein sequence ID" value="KAK8727054.1"/>
    <property type="molecule type" value="Genomic_DNA"/>
</dbReference>
<comment type="subcellular location">
    <subcellularLocation>
        <location evidence="1">Membrane</location>
        <topology evidence="1">Single-pass membrane protein</topology>
    </subcellularLocation>
</comment>
<keyword evidence="7" id="KW-0472">Membrane</keyword>
<feature type="non-terminal residue" evidence="10">
    <location>
        <position position="1"/>
    </location>
</feature>
<dbReference type="PRINTS" id="PR00205">
    <property type="entry name" value="CADHERIN"/>
</dbReference>
<evidence type="ECO:0000256" key="4">
    <source>
        <dbReference type="ARBA" id="ARBA00022737"/>
    </source>
</evidence>
<dbReference type="GO" id="GO:0031175">
    <property type="term" value="P:neuron projection development"/>
    <property type="evidence" value="ECO:0007669"/>
    <property type="project" value="TreeGrafter"/>
</dbReference>
<accession>A0AAW0WI61</accession>
<dbReference type="GO" id="GO:0005509">
    <property type="term" value="F:calcium ion binding"/>
    <property type="evidence" value="ECO:0007669"/>
    <property type="project" value="UniProtKB-UniRule"/>
</dbReference>
<dbReference type="PROSITE" id="PS50268">
    <property type="entry name" value="CADHERIN_2"/>
    <property type="match status" value="4"/>
</dbReference>
<dbReference type="GO" id="GO:0045296">
    <property type="term" value="F:cadherin binding"/>
    <property type="evidence" value="ECO:0007669"/>
    <property type="project" value="TreeGrafter"/>
</dbReference>
<keyword evidence="11" id="KW-1185">Reference proteome</keyword>
<evidence type="ECO:0000313" key="11">
    <source>
        <dbReference type="Proteomes" id="UP001445076"/>
    </source>
</evidence>
<dbReference type="Proteomes" id="UP001445076">
    <property type="component" value="Unassembled WGS sequence"/>
</dbReference>
<dbReference type="SMART" id="SM00112">
    <property type="entry name" value="CA"/>
    <property type="match status" value="3"/>
</dbReference>
<feature type="domain" description="Cadherin" evidence="9">
    <location>
        <begin position="272"/>
        <end position="363"/>
    </location>
</feature>
<comment type="caution">
    <text evidence="10">The sequence shown here is derived from an EMBL/GenBank/DDBJ whole genome shotgun (WGS) entry which is preliminary data.</text>
</comment>
<name>A0AAW0WI61_CHEQU</name>
<dbReference type="GO" id="GO:0007156">
    <property type="term" value="P:homophilic cell adhesion via plasma membrane adhesion molecules"/>
    <property type="evidence" value="ECO:0007669"/>
    <property type="project" value="InterPro"/>
</dbReference>
<dbReference type="InterPro" id="IPR020894">
    <property type="entry name" value="Cadherin_CS"/>
</dbReference>
<evidence type="ECO:0000256" key="5">
    <source>
        <dbReference type="ARBA" id="ARBA00022837"/>
    </source>
</evidence>
<evidence type="ECO:0000256" key="7">
    <source>
        <dbReference type="ARBA" id="ARBA00023136"/>
    </source>
</evidence>
<dbReference type="FunFam" id="2.60.40.60:FF:000033">
    <property type="entry name" value="FAT atypical cadherin 1"/>
    <property type="match status" value="1"/>
</dbReference>
<keyword evidence="3" id="KW-0732">Signal</keyword>
<dbReference type="PROSITE" id="PS00232">
    <property type="entry name" value="CADHERIN_1"/>
    <property type="match status" value="2"/>
</dbReference>
<dbReference type="CDD" id="cd11304">
    <property type="entry name" value="Cadherin_repeat"/>
    <property type="match status" value="4"/>
</dbReference>
<keyword evidence="4" id="KW-0677">Repeat</keyword>
<dbReference type="GO" id="GO:0008104">
    <property type="term" value="P:intracellular protein localization"/>
    <property type="evidence" value="ECO:0007669"/>
    <property type="project" value="UniProtKB-ARBA"/>
</dbReference>
<dbReference type="PANTHER" id="PTHR24027">
    <property type="entry name" value="CADHERIN-23"/>
    <property type="match status" value="1"/>
</dbReference>
<feature type="domain" description="Cadherin" evidence="9">
    <location>
        <begin position="1"/>
        <end position="44"/>
    </location>
</feature>
<feature type="domain" description="Cadherin" evidence="9">
    <location>
        <begin position="45"/>
        <end position="156"/>
    </location>
</feature>
<dbReference type="FunFam" id="2.60.40.60:FF:000112">
    <property type="entry name" value="neural-cadherin isoform X1"/>
    <property type="match status" value="1"/>
</dbReference>
<dbReference type="PANTHER" id="PTHR24027:SF438">
    <property type="entry name" value="CADHERIN 23"/>
    <property type="match status" value="1"/>
</dbReference>
<dbReference type="AlphaFoldDB" id="A0AAW0WI61"/>
<proteinExistence type="predicted"/>
<evidence type="ECO:0000256" key="1">
    <source>
        <dbReference type="ARBA" id="ARBA00004167"/>
    </source>
</evidence>
<keyword evidence="5 8" id="KW-0106">Calcium</keyword>
<gene>
    <name evidence="10" type="ORF">OTU49_009908</name>
</gene>
<evidence type="ECO:0000256" key="2">
    <source>
        <dbReference type="ARBA" id="ARBA00022692"/>
    </source>
</evidence>
<reference evidence="10 11" key="1">
    <citation type="journal article" date="2024" name="BMC Genomics">
        <title>Genome assembly of redclaw crayfish (Cherax quadricarinatus) provides insights into its immune adaptation and hypoxia tolerance.</title>
        <authorList>
            <person name="Liu Z."/>
            <person name="Zheng J."/>
            <person name="Li H."/>
            <person name="Fang K."/>
            <person name="Wang S."/>
            <person name="He J."/>
            <person name="Zhou D."/>
            <person name="Weng S."/>
            <person name="Chi M."/>
            <person name="Gu Z."/>
            <person name="He J."/>
            <person name="Li F."/>
            <person name="Wang M."/>
        </authorList>
    </citation>
    <scope>NUCLEOTIDE SEQUENCE [LARGE SCALE GENOMIC DNA]</scope>
    <source>
        <strain evidence="10">ZL_2023a</strain>
    </source>
</reference>
<dbReference type="GO" id="GO:0008013">
    <property type="term" value="F:beta-catenin binding"/>
    <property type="evidence" value="ECO:0007669"/>
    <property type="project" value="TreeGrafter"/>
</dbReference>
<keyword evidence="2" id="KW-0812">Transmembrane</keyword>
<feature type="non-terminal residue" evidence="10">
    <location>
        <position position="363"/>
    </location>
</feature>
<organism evidence="10 11">
    <name type="scientific">Cherax quadricarinatus</name>
    <name type="common">Australian red claw crayfish</name>
    <dbReference type="NCBI Taxonomy" id="27406"/>
    <lineage>
        <taxon>Eukaryota</taxon>
        <taxon>Metazoa</taxon>
        <taxon>Ecdysozoa</taxon>
        <taxon>Arthropoda</taxon>
        <taxon>Crustacea</taxon>
        <taxon>Multicrustacea</taxon>
        <taxon>Malacostraca</taxon>
        <taxon>Eumalacostraca</taxon>
        <taxon>Eucarida</taxon>
        <taxon>Decapoda</taxon>
        <taxon>Pleocyemata</taxon>
        <taxon>Astacidea</taxon>
        <taxon>Parastacoidea</taxon>
        <taxon>Parastacidae</taxon>
        <taxon>Cherax</taxon>
    </lineage>
</organism>
<evidence type="ECO:0000256" key="8">
    <source>
        <dbReference type="PROSITE-ProRule" id="PRU00043"/>
    </source>
</evidence>
<dbReference type="SUPFAM" id="SSF49313">
    <property type="entry name" value="Cadherin-like"/>
    <property type="match status" value="4"/>
</dbReference>
<dbReference type="GO" id="GO:0016477">
    <property type="term" value="P:cell migration"/>
    <property type="evidence" value="ECO:0007669"/>
    <property type="project" value="TreeGrafter"/>
</dbReference>
<dbReference type="GO" id="GO:0016342">
    <property type="term" value="C:catenin complex"/>
    <property type="evidence" value="ECO:0007669"/>
    <property type="project" value="TreeGrafter"/>
</dbReference>
<dbReference type="Gene3D" id="2.60.40.60">
    <property type="entry name" value="Cadherins"/>
    <property type="match status" value="4"/>
</dbReference>
<evidence type="ECO:0000256" key="3">
    <source>
        <dbReference type="ARBA" id="ARBA00022729"/>
    </source>
</evidence>
<evidence type="ECO:0000313" key="10">
    <source>
        <dbReference type="EMBL" id="KAK8727054.1"/>
    </source>
</evidence>
<sequence length="363" mass="39546">PLDRDPPEGRSQWRLQVSATDGGVEVTTVVHVNLKDINDNAPFFPQATLNAQVQENSLPGASVTQVTATDHDDPQEGSNARLVYSLEKNVIDESSGRPIFTVDSQIGLITTAICCLDREKAQKYAIQVVATDGGGLKGTGTVVVEVEDVNDSPPRFSKEEWRLEVSESLTPDLPLASLSVHDLDLHNNFVFRVVPESGRGWQLFRVDVGGTVGELWAQEPLDYENLEHRRGFQFQVQVTDKGVEGWRNPANVDTSWVFLKLKDANDNTPTFSNSYAHVTLGEEAAPGTLLATFPATDTDGGGECQVKYQIAQQSDPQGRFSVNESGAVHLARNLDRENASSHTVQVLALDDGVPQRTATAVLT</sequence>
<keyword evidence="6" id="KW-1133">Transmembrane helix</keyword>